<proteinExistence type="predicted"/>
<evidence type="ECO:0000256" key="1">
    <source>
        <dbReference type="SAM" id="Phobius"/>
    </source>
</evidence>
<name>A0A8S5V2H5_9CAUD</name>
<feature type="transmembrane region" description="Helical" evidence="1">
    <location>
        <begin position="12"/>
        <end position="32"/>
    </location>
</feature>
<keyword evidence="1" id="KW-1133">Transmembrane helix</keyword>
<organism evidence="2">
    <name type="scientific">Myoviridae sp. ctJ2i1</name>
    <dbReference type="NCBI Taxonomy" id="2825079"/>
    <lineage>
        <taxon>Viruses</taxon>
        <taxon>Duplodnaviria</taxon>
        <taxon>Heunggongvirae</taxon>
        <taxon>Uroviricota</taxon>
        <taxon>Caudoviricetes</taxon>
    </lineage>
</organism>
<reference evidence="2" key="1">
    <citation type="journal article" date="2021" name="Proc. Natl. Acad. Sci. U.S.A.">
        <title>A Catalog of Tens of Thousands of Viruses from Human Metagenomes Reveals Hidden Associations with Chronic Diseases.</title>
        <authorList>
            <person name="Tisza M.J."/>
            <person name="Buck C.B."/>
        </authorList>
    </citation>
    <scope>NUCLEOTIDE SEQUENCE</scope>
    <source>
        <strain evidence="2">CtJ2i1</strain>
    </source>
</reference>
<keyword evidence="1" id="KW-0812">Transmembrane</keyword>
<dbReference type="EMBL" id="BK016182">
    <property type="protein sequence ID" value="DAG00819.1"/>
    <property type="molecule type" value="Genomic_DNA"/>
</dbReference>
<sequence>MEQNNQAQICRKIGIIIGSLLNICVTLVLALVKAVSSEAKNVSKGFDEAEDVKSVEETKIVEEVKDDEVDIDAEIKRLMALKQAKESNKD</sequence>
<evidence type="ECO:0000313" key="2">
    <source>
        <dbReference type="EMBL" id="DAG00819.1"/>
    </source>
</evidence>
<keyword evidence="1" id="KW-0472">Membrane</keyword>
<accession>A0A8S5V2H5</accession>
<protein>
    <submittedName>
        <fullName evidence="2">Uncharacterized protein</fullName>
    </submittedName>
</protein>